<protein>
    <submittedName>
        <fullName evidence="1">Uncharacterized protein</fullName>
    </submittedName>
</protein>
<dbReference type="KEGG" id="fpq:IB65_01215"/>
<dbReference type="KEGG" id="fpk:IA06_01270"/>
<dbReference type="KEGG" id="fpv:IA03_01275"/>
<gene>
    <name evidence="1" type="ORF">H0H26_02760</name>
</gene>
<evidence type="ECO:0000313" key="1">
    <source>
        <dbReference type="EMBL" id="QRE04539.1"/>
    </source>
</evidence>
<organism evidence="1 2">
    <name type="scientific">Flavobacterium psychrophilum</name>
    <dbReference type="NCBI Taxonomy" id="96345"/>
    <lineage>
        <taxon>Bacteria</taxon>
        <taxon>Pseudomonadati</taxon>
        <taxon>Bacteroidota</taxon>
        <taxon>Flavobacteriia</taxon>
        <taxon>Flavobacteriales</taxon>
        <taxon>Flavobacteriaceae</taxon>
        <taxon>Flavobacterium</taxon>
    </lineage>
</organism>
<reference evidence="1 2" key="1">
    <citation type="submission" date="2020-07" db="EMBL/GenBank/DDBJ databases">
        <title>Genomic characterization of Flavobacterium psychrophilum strains.</title>
        <authorList>
            <person name="Castillo D."/>
            <person name="Jorgensen J."/>
            <person name="Middelboe M."/>
        </authorList>
    </citation>
    <scope>NUCLEOTIDE SEQUENCE [LARGE SCALE GENOMIC DNA]</scope>
    <source>
        <strain evidence="1 2">FPS-R7</strain>
    </source>
</reference>
<dbReference type="Proteomes" id="UP000596329">
    <property type="component" value="Chromosome"/>
</dbReference>
<dbReference type="RefSeq" id="WP_034097439.1">
    <property type="nucleotide sequence ID" value="NZ_BJSW01000064.1"/>
</dbReference>
<dbReference type="GeneID" id="66553903"/>
<accession>A0A075RCT4</accession>
<evidence type="ECO:0000313" key="2">
    <source>
        <dbReference type="Proteomes" id="UP000596329"/>
    </source>
</evidence>
<name>A0A075RCT4_FLAPS</name>
<proteinExistence type="predicted"/>
<dbReference type="KEGG" id="fpw:IA04_01215"/>
<dbReference type="EMBL" id="CP059075">
    <property type="protein sequence ID" value="QRE04539.1"/>
    <property type="molecule type" value="Genomic_DNA"/>
</dbReference>
<sequence length="59" mass="7065">MIKSFNTLEDKYIKTSNISEKKACYFNINSKMTLTQKYLGYIFIKCIFATHNENVYFKH</sequence>
<dbReference type="AlphaFoldDB" id="A0A075RCT4"/>